<evidence type="ECO:0000256" key="13">
    <source>
        <dbReference type="SAM" id="MobiDB-lite"/>
    </source>
</evidence>
<dbReference type="InterPro" id="IPR036188">
    <property type="entry name" value="FAD/NAD-bd_sf"/>
</dbReference>
<sequence>MIGTFSTSVRTLSPLLSPLLRHYYRPPTTSLSNHKVFFSSPSKALRQFIQADRAFLQRIRSSGVSTINQSSLRYVSGTSSKMPPPIFPIPDERANTVAVGGDKNGSHEGEKTSPQVQKIQKTSSDASASVHHQMSPQSPANTSPVVDGDKFDYDFVVIGGGSGGLAASKEASRLGAKVAVFDYVQPTPIGTKWGLGGTCVNVGCIPKKMMHQASLLGEAIEDAKSYGWELAGGGDKKHNWGAMVQSIQDFIHSLNWKYKVALRDVNVSYINSYAKLIDKNHIHAVNAKGKEVTVSAAKILIATGGRPKYPEIPGAKEYGITSDDIFSLQYPPGKTLCVGASYVSLECAGFLAGLGFDTTVMVRSILLRGFDQDMAERIGRAMEESHHVKFIRGAVPSKIEEIEPRQDGKAGRLRVTSTQNGKEIVEEYNTVLFAVGRDACTSTIGLEKAGVKVNPDSGKINAEYEQTNVPNIYAIGDVLDGRPELTPVAIQAGNKLARRLFAGSKVVYDYEMVPTTVFTPVEYGCIGLAEEVALKKYGKDNIEVYHGRYRPVTTRPIAGYGEEHCYAKLICNKLDDERVVGLHVLGPNAGEITQGFALGMRLGAKKRDFDDLTGIHPTDAENFVSLLITRSSGVDLSLPQCCG</sequence>
<comment type="similarity">
    <text evidence="2 12">Belongs to the class-I pyridine nucleotide-disulfide oxidoreductase family.</text>
</comment>
<dbReference type="InterPro" id="IPR023753">
    <property type="entry name" value="FAD/NAD-binding_dom"/>
</dbReference>
<dbReference type="InterPro" id="IPR012999">
    <property type="entry name" value="Pyr_OxRdtase_I_AS"/>
</dbReference>
<keyword evidence="6" id="KW-0521">NADP</keyword>
<dbReference type="GO" id="GO:0034599">
    <property type="term" value="P:cellular response to oxidative stress"/>
    <property type="evidence" value="ECO:0007669"/>
    <property type="project" value="TreeGrafter"/>
</dbReference>
<keyword evidence="8 12" id="KW-0560">Oxidoreductase</keyword>
<evidence type="ECO:0000256" key="6">
    <source>
        <dbReference type="ARBA" id="ARBA00022857"/>
    </source>
</evidence>
<evidence type="ECO:0000256" key="11">
    <source>
        <dbReference type="ARBA" id="ARBA00048132"/>
    </source>
</evidence>
<organism evidence="16 17">
    <name type="scientific">Hypsibius exemplaris</name>
    <name type="common">Freshwater tardigrade</name>
    <dbReference type="NCBI Taxonomy" id="2072580"/>
    <lineage>
        <taxon>Eukaryota</taxon>
        <taxon>Metazoa</taxon>
        <taxon>Ecdysozoa</taxon>
        <taxon>Tardigrada</taxon>
        <taxon>Eutardigrada</taxon>
        <taxon>Parachela</taxon>
        <taxon>Hypsibioidea</taxon>
        <taxon>Hypsibiidae</taxon>
        <taxon>Hypsibius</taxon>
    </lineage>
</organism>
<evidence type="ECO:0000256" key="3">
    <source>
        <dbReference type="ARBA" id="ARBA00012610"/>
    </source>
</evidence>
<evidence type="ECO:0000256" key="1">
    <source>
        <dbReference type="ARBA" id="ARBA00001974"/>
    </source>
</evidence>
<dbReference type="GO" id="GO:0050660">
    <property type="term" value="F:flavin adenine dinucleotide binding"/>
    <property type="evidence" value="ECO:0007669"/>
    <property type="project" value="InterPro"/>
</dbReference>
<evidence type="ECO:0000256" key="4">
    <source>
        <dbReference type="ARBA" id="ARBA00022630"/>
    </source>
</evidence>
<comment type="catalytic activity">
    <reaction evidence="11">
        <text>[thioredoxin]-dithiol + NADP(+) = [thioredoxin]-disulfide + NADPH + H(+)</text>
        <dbReference type="Rhea" id="RHEA:20345"/>
        <dbReference type="Rhea" id="RHEA-COMP:10698"/>
        <dbReference type="Rhea" id="RHEA-COMP:10700"/>
        <dbReference type="ChEBI" id="CHEBI:15378"/>
        <dbReference type="ChEBI" id="CHEBI:29950"/>
        <dbReference type="ChEBI" id="CHEBI:50058"/>
        <dbReference type="ChEBI" id="CHEBI:57783"/>
        <dbReference type="ChEBI" id="CHEBI:58349"/>
        <dbReference type="EC" id="1.8.1.9"/>
    </reaction>
</comment>
<dbReference type="GO" id="GO:0004791">
    <property type="term" value="F:thioredoxin-disulfide reductase (NADPH) activity"/>
    <property type="evidence" value="ECO:0007669"/>
    <property type="project" value="UniProtKB-EC"/>
</dbReference>
<evidence type="ECO:0000256" key="9">
    <source>
        <dbReference type="ARBA" id="ARBA00023157"/>
    </source>
</evidence>
<feature type="region of interest" description="Disordered" evidence="13">
    <location>
        <begin position="83"/>
        <end position="145"/>
    </location>
</feature>
<dbReference type="SUPFAM" id="SSF51905">
    <property type="entry name" value="FAD/NAD(P)-binding domain"/>
    <property type="match status" value="1"/>
</dbReference>
<keyword evidence="10 12" id="KW-0676">Redox-active center</keyword>
<name>A0A1W0XBQ9_HYPEX</name>
<evidence type="ECO:0000256" key="10">
    <source>
        <dbReference type="ARBA" id="ARBA00023284"/>
    </source>
</evidence>
<evidence type="ECO:0000313" key="17">
    <source>
        <dbReference type="Proteomes" id="UP000192578"/>
    </source>
</evidence>
<dbReference type="InterPro" id="IPR004099">
    <property type="entry name" value="Pyr_nucl-diS_OxRdtase_dimer"/>
</dbReference>
<dbReference type="EC" id="1.8.1.9" evidence="3"/>
<reference evidence="17" key="1">
    <citation type="submission" date="2017-01" db="EMBL/GenBank/DDBJ databases">
        <title>Comparative genomics of anhydrobiosis in the tardigrade Hypsibius dujardini.</title>
        <authorList>
            <person name="Yoshida Y."/>
            <person name="Koutsovoulos G."/>
            <person name="Laetsch D."/>
            <person name="Stevens L."/>
            <person name="Kumar S."/>
            <person name="Horikawa D."/>
            <person name="Ishino K."/>
            <person name="Komine S."/>
            <person name="Tomita M."/>
            <person name="Blaxter M."/>
            <person name="Arakawa K."/>
        </authorList>
    </citation>
    <scope>NUCLEOTIDE SEQUENCE [LARGE SCALE GENOMIC DNA]</scope>
    <source>
        <strain evidence="17">Z151</strain>
    </source>
</reference>
<dbReference type="Gene3D" id="3.30.390.30">
    <property type="match status" value="1"/>
</dbReference>
<evidence type="ECO:0000256" key="2">
    <source>
        <dbReference type="ARBA" id="ARBA00007532"/>
    </source>
</evidence>
<dbReference type="InterPro" id="IPR016156">
    <property type="entry name" value="FAD/NAD-linked_Rdtase_dimer_sf"/>
</dbReference>
<dbReference type="PRINTS" id="PR00368">
    <property type="entry name" value="FADPNR"/>
</dbReference>
<dbReference type="GO" id="GO:0005739">
    <property type="term" value="C:mitochondrion"/>
    <property type="evidence" value="ECO:0007669"/>
    <property type="project" value="TreeGrafter"/>
</dbReference>
<dbReference type="GO" id="GO:0045454">
    <property type="term" value="P:cell redox homeostasis"/>
    <property type="evidence" value="ECO:0007669"/>
    <property type="project" value="InterPro"/>
</dbReference>
<dbReference type="NCBIfam" id="TIGR01438">
    <property type="entry name" value="TGR"/>
    <property type="match status" value="1"/>
</dbReference>
<keyword evidence="4 12" id="KW-0285">Flavoprotein</keyword>
<evidence type="ECO:0000256" key="12">
    <source>
        <dbReference type="RuleBase" id="RU003691"/>
    </source>
</evidence>
<dbReference type="GO" id="GO:0004362">
    <property type="term" value="F:glutathione-disulfide reductase (NADPH) activity"/>
    <property type="evidence" value="ECO:0007669"/>
    <property type="project" value="TreeGrafter"/>
</dbReference>
<dbReference type="InterPro" id="IPR006338">
    <property type="entry name" value="Thioredoxin/glutathione_Rdtase"/>
</dbReference>
<feature type="domain" description="Pyridine nucleotide-disulphide oxidoreductase dimerisation" evidence="14">
    <location>
        <begin position="513"/>
        <end position="625"/>
    </location>
</feature>
<gene>
    <name evidence="16" type="ORF">BV898_01446</name>
</gene>
<dbReference type="SUPFAM" id="SSF55424">
    <property type="entry name" value="FAD/NAD-linked reductases, dimerisation (C-terminal) domain"/>
    <property type="match status" value="1"/>
</dbReference>
<feature type="compositionally biased region" description="Polar residues" evidence="13">
    <location>
        <begin position="112"/>
        <end position="144"/>
    </location>
</feature>
<protein>
    <recommendedName>
        <fullName evidence="3">thioredoxin-disulfide reductase (NADPH)</fullName>
        <ecNumber evidence="3">1.8.1.9</ecNumber>
    </recommendedName>
</protein>
<dbReference type="InterPro" id="IPR046952">
    <property type="entry name" value="GSHR/TRXR-like"/>
</dbReference>
<keyword evidence="5 12" id="KW-0274">FAD</keyword>
<dbReference type="PANTHER" id="PTHR42737:SF8">
    <property type="entry name" value="THIOREDOXIN-DISULFIDE REDUCTASE"/>
    <property type="match status" value="1"/>
</dbReference>
<evidence type="ECO:0000256" key="5">
    <source>
        <dbReference type="ARBA" id="ARBA00022827"/>
    </source>
</evidence>
<evidence type="ECO:0000313" key="16">
    <source>
        <dbReference type="EMBL" id="OQV24860.1"/>
    </source>
</evidence>
<feature type="domain" description="FAD/NAD(P)-binding" evidence="15">
    <location>
        <begin position="153"/>
        <end position="493"/>
    </location>
</feature>
<keyword evidence="7" id="KW-0712">Selenocysteine</keyword>
<dbReference type="GO" id="GO:0006749">
    <property type="term" value="P:glutathione metabolic process"/>
    <property type="evidence" value="ECO:0007669"/>
    <property type="project" value="TreeGrafter"/>
</dbReference>
<evidence type="ECO:0000256" key="7">
    <source>
        <dbReference type="ARBA" id="ARBA00022933"/>
    </source>
</evidence>
<dbReference type="Proteomes" id="UP000192578">
    <property type="component" value="Unassembled WGS sequence"/>
</dbReference>
<keyword evidence="9" id="KW-1015">Disulfide bond</keyword>
<dbReference type="GO" id="GO:0005829">
    <property type="term" value="C:cytosol"/>
    <property type="evidence" value="ECO:0007669"/>
    <property type="project" value="TreeGrafter"/>
</dbReference>
<accession>A0A1W0XBQ9</accession>
<dbReference type="Pfam" id="PF07992">
    <property type="entry name" value="Pyr_redox_2"/>
    <property type="match status" value="1"/>
</dbReference>
<dbReference type="Pfam" id="PF02852">
    <property type="entry name" value="Pyr_redox_dim"/>
    <property type="match status" value="1"/>
</dbReference>
<proteinExistence type="inferred from homology"/>
<dbReference type="PRINTS" id="PR00411">
    <property type="entry name" value="PNDRDTASEI"/>
</dbReference>
<dbReference type="AlphaFoldDB" id="A0A1W0XBQ9"/>
<evidence type="ECO:0000259" key="14">
    <source>
        <dbReference type="Pfam" id="PF02852"/>
    </source>
</evidence>
<comment type="cofactor">
    <cofactor evidence="1">
        <name>FAD</name>
        <dbReference type="ChEBI" id="CHEBI:57692"/>
    </cofactor>
</comment>
<keyword evidence="17" id="KW-1185">Reference proteome</keyword>
<evidence type="ECO:0000256" key="8">
    <source>
        <dbReference type="ARBA" id="ARBA00023002"/>
    </source>
</evidence>
<dbReference type="FunFam" id="3.50.50.60:FF:000190">
    <property type="entry name" value="Thioredoxin reductase"/>
    <property type="match status" value="1"/>
</dbReference>
<dbReference type="FunFam" id="3.30.390.30:FF:000004">
    <property type="entry name" value="Thioredoxin reductase 1, cytoplasmic"/>
    <property type="match status" value="1"/>
</dbReference>
<dbReference type="OrthoDB" id="5956163at2759"/>
<dbReference type="EMBL" id="MTYJ01000005">
    <property type="protein sequence ID" value="OQV24860.1"/>
    <property type="molecule type" value="Genomic_DNA"/>
</dbReference>
<dbReference type="PANTHER" id="PTHR42737">
    <property type="entry name" value="GLUTATHIONE REDUCTASE"/>
    <property type="match status" value="1"/>
</dbReference>
<dbReference type="Gene3D" id="3.50.50.60">
    <property type="entry name" value="FAD/NAD(P)-binding domain"/>
    <property type="match status" value="2"/>
</dbReference>
<evidence type="ECO:0000259" key="15">
    <source>
        <dbReference type="Pfam" id="PF07992"/>
    </source>
</evidence>
<dbReference type="PROSITE" id="PS00076">
    <property type="entry name" value="PYRIDINE_REDOX_1"/>
    <property type="match status" value="1"/>
</dbReference>
<comment type="caution">
    <text evidence="16">The sequence shown here is derived from an EMBL/GenBank/DDBJ whole genome shotgun (WGS) entry which is preliminary data.</text>
</comment>